<dbReference type="PROSITE" id="PS51257">
    <property type="entry name" value="PROKAR_LIPOPROTEIN"/>
    <property type="match status" value="1"/>
</dbReference>
<protein>
    <recommendedName>
        <fullName evidence="4">YD repeat-containing protein</fullName>
    </recommendedName>
</protein>
<evidence type="ECO:0000256" key="1">
    <source>
        <dbReference type="SAM" id="SignalP"/>
    </source>
</evidence>
<proteinExistence type="predicted"/>
<evidence type="ECO:0008006" key="4">
    <source>
        <dbReference type="Google" id="ProtNLM"/>
    </source>
</evidence>
<evidence type="ECO:0000313" key="3">
    <source>
        <dbReference type="Proteomes" id="UP001337305"/>
    </source>
</evidence>
<feature type="chain" id="PRO_5046394802" description="YD repeat-containing protein" evidence="1">
    <location>
        <begin position="23"/>
        <end position="263"/>
    </location>
</feature>
<dbReference type="EMBL" id="JAODOP010000004">
    <property type="protein sequence ID" value="MEF3835658.1"/>
    <property type="molecule type" value="Genomic_DNA"/>
</dbReference>
<dbReference type="Proteomes" id="UP001337305">
    <property type="component" value="Unassembled WGS sequence"/>
</dbReference>
<dbReference type="RefSeq" id="WP_303307939.1">
    <property type="nucleotide sequence ID" value="NZ_JAODOP010000004.1"/>
</dbReference>
<evidence type="ECO:0000313" key="2">
    <source>
        <dbReference type="EMBL" id="MEF3835658.1"/>
    </source>
</evidence>
<reference evidence="2 3" key="1">
    <citation type="submission" date="2022-09" db="EMBL/GenBank/DDBJ databases">
        <title>Genome sequencing of Flavivirga sp. MEBiC05379.</title>
        <authorList>
            <person name="Oh H.-M."/>
            <person name="Kwon K.K."/>
            <person name="Park M.J."/>
            <person name="Yang S.-H."/>
        </authorList>
    </citation>
    <scope>NUCLEOTIDE SEQUENCE [LARGE SCALE GENOMIC DNA]</scope>
    <source>
        <strain evidence="2 3">MEBiC05379</strain>
    </source>
</reference>
<name>A0ABU7XY60_9FLAO</name>
<organism evidence="2 3">
    <name type="scientific">Flavivirga spongiicola</name>
    <dbReference type="NCBI Taxonomy" id="421621"/>
    <lineage>
        <taxon>Bacteria</taxon>
        <taxon>Pseudomonadati</taxon>
        <taxon>Bacteroidota</taxon>
        <taxon>Flavobacteriia</taxon>
        <taxon>Flavobacteriales</taxon>
        <taxon>Flavobacteriaceae</taxon>
        <taxon>Flavivirga</taxon>
    </lineage>
</organism>
<comment type="caution">
    <text evidence="2">The sequence shown here is derived from an EMBL/GenBank/DDBJ whole genome shotgun (WGS) entry which is preliminary data.</text>
</comment>
<accession>A0ABU7XY60</accession>
<sequence>MIQKSTLLFALCMVLFSCSSESTDNTNEPTNDSTLLKKTIETDSDGEKLTTNYTYDGNKLTNVIYDDGSKNTYTYENDKLIREDQFLEGELAAYITLEYNADKKVASFTEFWLEPSGIEGLVYKHVLTYNNDNTITNKVYRGDINSQTDLSVTQTITLDGKNITEIKDDNAGEYKLLYSYDNSNGIFKNIHAIEVLNLLSQNEFGAYINGNSNNVTSFIESSTSPNEFNKETFEYTYNNSGYPIAAKSYFDGELDGSIEYFYE</sequence>
<feature type="signal peptide" evidence="1">
    <location>
        <begin position="1"/>
        <end position="22"/>
    </location>
</feature>
<keyword evidence="1" id="KW-0732">Signal</keyword>
<keyword evidence="3" id="KW-1185">Reference proteome</keyword>
<gene>
    <name evidence="2" type="ORF">N1F79_21210</name>
</gene>